<dbReference type="Pfam" id="PF03527">
    <property type="entry name" value="RHS"/>
    <property type="match status" value="1"/>
</dbReference>
<evidence type="ECO:0000256" key="1">
    <source>
        <dbReference type="SAM" id="MobiDB-lite"/>
    </source>
</evidence>
<proteinExistence type="predicted"/>
<dbReference type="EMBL" id="JBEUWX010000002">
    <property type="protein sequence ID" value="MFA9949987.1"/>
    <property type="molecule type" value="Genomic_DNA"/>
</dbReference>
<evidence type="ECO:0000259" key="2">
    <source>
        <dbReference type="Pfam" id="PF03527"/>
    </source>
</evidence>
<sequence length="353" mass="39881">MSFSERDAQANDRDDEENAEDDDLNWNPRQAREAFMQGLLREKRAISLQMKTAALPQPPRPNFAFTPEDDDAPKTWRVLYYHTDQIGTPRELTDEDGNIVWQATYKAWGNILQESWPAADGAAGRSAAGAAGGHTGSFRQVKISYPPILHTVAEGNTLRAQWIEQAEDDRPIQNLRFQGQYFDEETGLHYNRFRYYDPDVGRFVSQDPIGLAGGSNLFAYALNPTTWIDPLGLASKKCKLCCPKGTMDPKDIKFMQNNAKNKTGDYTVLGNADALRSETIDPNILRIRIWKDTLGNYWTLDHRRLAAFRLANKCVPVDIVKPDPKEVRRKMTTANGGQSMELKLEDGSKILIE</sequence>
<evidence type="ECO:0000313" key="3">
    <source>
        <dbReference type="EMBL" id="MFA9949987.1"/>
    </source>
</evidence>
<feature type="compositionally biased region" description="Acidic residues" evidence="1">
    <location>
        <begin position="13"/>
        <end position="24"/>
    </location>
</feature>
<dbReference type="NCBIfam" id="TIGR03696">
    <property type="entry name" value="Rhs_assc_core"/>
    <property type="match status" value="1"/>
</dbReference>
<dbReference type="PANTHER" id="PTHR32305">
    <property type="match status" value="1"/>
</dbReference>
<name>A0ABV4UEA8_9RHOO</name>
<feature type="region of interest" description="Disordered" evidence="1">
    <location>
        <begin position="1"/>
        <end position="29"/>
    </location>
</feature>
<dbReference type="InterPro" id="IPR050708">
    <property type="entry name" value="T6SS_VgrG/RHS"/>
</dbReference>
<reference evidence="4" key="1">
    <citation type="submission" date="2024-06" db="EMBL/GenBank/DDBJ databases">
        <title>Radixoralia hellwigii gen. nov., sp nov., isolated from a root canal in the human oral cavity.</title>
        <authorList>
            <person name="Bartsch S."/>
            <person name="Wittmer A."/>
            <person name="Schulz A.-K."/>
            <person name="Neumann-Schaal M."/>
            <person name="Wolf J."/>
            <person name="Gronow S."/>
            <person name="Tennert C."/>
            <person name="Haecker G."/>
            <person name="Cieplik F."/>
            <person name="Al-Ahmad A."/>
        </authorList>
    </citation>
    <scope>NUCLEOTIDE SEQUENCE [LARGE SCALE GENOMIC DNA]</scope>
    <source>
        <strain evidence="4">Wk13</strain>
    </source>
</reference>
<feature type="compositionally biased region" description="Basic and acidic residues" evidence="1">
    <location>
        <begin position="1"/>
        <end position="12"/>
    </location>
</feature>
<dbReference type="InterPro" id="IPR001826">
    <property type="entry name" value="RHS"/>
</dbReference>
<dbReference type="PANTHER" id="PTHR32305:SF15">
    <property type="entry name" value="PROTEIN RHSA-RELATED"/>
    <property type="match status" value="1"/>
</dbReference>
<dbReference type="Gene3D" id="2.180.10.10">
    <property type="entry name" value="RHS repeat-associated core"/>
    <property type="match status" value="1"/>
</dbReference>
<dbReference type="InterPro" id="IPR022385">
    <property type="entry name" value="Rhs_assc_core"/>
</dbReference>
<gene>
    <name evidence="3" type="ORF">ABCS64_06595</name>
</gene>
<dbReference type="Proteomes" id="UP001574673">
    <property type="component" value="Unassembled WGS sequence"/>
</dbReference>
<dbReference type="RefSeq" id="WP_418891077.1">
    <property type="nucleotide sequence ID" value="NZ_JBEUWX010000002.1"/>
</dbReference>
<comment type="caution">
    <text evidence="3">The sequence shown here is derived from an EMBL/GenBank/DDBJ whole genome shotgun (WGS) entry which is preliminary data.</text>
</comment>
<protein>
    <submittedName>
        <fullName evidence="3">RHS repeat-associated core domain-containing protein</fullName>
    </submittedName>
</protein>
<keyword evidence="4" id="KW-1185">Reference proteome</keyword>
<evidence type="ECO:0000313" key="4">
    <source>
        <dbReference type="Proteomes" id="UP001574673"/>
    </source>
</evidence>
<feature type="domain" description="RHS protein conserved region" evidence="2">
    <location>
        <begin position="79"/>
        <end position="114"/>
    </location>
</feature>
<accession>A0ABV4UEA8</accession>
<organism evidence="3 4">
    <name type="scientific">Dentiradicibacter hellwigii</name>
    <dbReference type="NCBI Taxonomy" id="3149053"/>
    <lineage>
        <taxon>Bacteria</taxon>
        <taxon>Pseudomonadati</taxon>
        <taxon>Pseudomonadota</taxon>
        <taxon>Betaproteobacteria</taxon>
        <taxon>Rhodocyclales</taxon>
        <taxon>Rhodocyclaceae</taxon>
        <taxon>Dentiradicibacter</taxon>
    </lineage>
</organism>